<protein>
    <submittedName>
        <fullName evidence="1">Uncharacterized protein</fullName>
    </submittedName>
</protein>
<proteinExistence type="predicted"/>
<organism evidence="1 2">
    <name type="scientific">Colocasia esculenta</name>
    <name type="common">Wild taro</name>
    <name type="synonym">Arum esculentum</name>
    <dbReference type="NCBI Taxonomy" id="4460"/>
    <lineage>
        <taxon>Eukaryota</taxon>
        <taxon>Viridiplantae</taxon>
        <taxon>Streptophyta</taxon>
        <taxon>Embryophyta</taxon>
        <taxon>Tracheophyta</taxon>
        <taxon>Spermatophyta</taxon>
        <taxon>Magnoliopsida</taxon>
        <taxon>Liliopsida</taxon>
        <taxon>Araceae</taxon>
        <taxon>Aroideae</taxon>
        <taxon>Colocasieae</taxon>
        <taxon>Colocasia</taxon>
    </lineage>
</organism>
<reference evidence="1" key="1">
    <citation type="submission" date="2017-07" db="EMBL/GenBank/DDBJ databases">
        <title>Taro Niue Genome Assembly and Annotation.</title>
        <authorList>
            <person name="Atibalentja N."/>
            <person name="Keating K."/>
            <person name="Fields C.J."/>
        </authorList>
    </citation>
    <scope>NUCLEOTIDE SEQUENCE</scope>
    <source>
        <strain evidence="1">Niue_2</strain>
        <tissue evidence="1">Leaf</tissue>
    </source>
</reference>
<dbReference type="EMBL" id="NMUH01011264">
    <property type="protein sequence ID" value="MQM21589.1"/>
    <property type="molecule type" value="Genomic_DNA"/>
</dbReference>
<sequence length="139" mass="15996">MYLFERYLFIREEDLPLARAVWESTAQTNFRKSLWEARDKAAKIAGSQDPMAWMDYGQTHKQKGTDDYVSESARTIAETYDRMMVDCYAEGTPHLKLRSGGLGRRNGRVKEGPSVRFWGYLGYYSNAILICEFSRSSGL</sequence>
<gene>
    <name evidence="1" type="ORF">Taro_054631</name>
</gene>
<dbReference type="AlphaFoldDB" id="A0A843XPD4"/>
<dbReference type="Proteomes" id="UP000652761">
    <property type="component" value="Unassembled WGS sequence"/>
</dbReference>
<comment type="caution">
    <text evidence="1">The sequence shown here is derived from an EMBL/GenBank/DDBJ whole genome shotgun (WGS) entry which is preliminary data.</text>
</comment>
<accession>A0A843XPD4</accession>
<evidence type="ECO:0000313" key="1">
    <source>
        <dbReference type="EMBL" id="MQM21589.1"/>
    </source>
</evidence>
<keyword evidence="2" id="KW-1185">Reference proteome</keyword>
<dbReference type="OrthoDB" id="1305029at2759"/>
<name>A0A843XPD4_COLES</name>
<evidence type="ECO:0000313" key="2">
    <source>
        <dbReference type="Proteomes" id="UP000652761"/>
    </source>
</evidence>